<evidence type="ECO:0000313" key="4">
    <source>
        <dbReference type="Proteomes" id="UP000054564"/>
    </source>
</evidence>
<keyword evidence="4" id="KW-1185">Reference proteome</keyword>
<dbReference type="Proteomes" id="UP000054564">
    <property type="component" value="Unassembled WGS sequence"/>
</dbReference>
<evidence type="ECO:0000313" key="3">
    <source>
        <dbReference type="EMBL" id="KNF05692.1"/>
    </source>
</evidence>
<keyword evidence="2" id="KW-0732">Signal</keyword>
<gene>
    <name evidence="3" type="ORF">PSTG_01095</name>
</gene>
<dbReference type="AlphaFoldDB" id="A0A0L0W2I7"/>
<organism evidence="3 4">
    <name type="scientific">Puccinia striiformis f. sp. tritici PST-78</name>
    <dbReference type="NCBI Taxonomy" id="1165861"/>
    <lineage>
        <taxon>Eukaryota</taxon>
        <taxon>Fungi</taxon>
        <taxon>Dikarya</taxon>
        <taxon>Basidiomycota</taxon>
        <taxon>Pucciniomycotina</taxon>
        <taxon>Pucciniomycetes</taxon>
        <taxon>Pucciniales</taxon>
        <taxon>Pucciniaceae</taxon>
        <taxon>Puccinia</taxon>
    </lineage>
</organism>
<evidence type="ECO:0000256" key="1">
    <source>
        <dbReference type="SAM" id="MobiDB-lite"/>
    </source>
</evidence>
<evidence type="ECO:0008006" key="5">
    <source>
        <dbReference type="Google" id="ProtNLM"/>
    </source>
</evidence>
<comment type="caution">
    <text evidence="3">The sequence shown here is derived from an EMBL/GenBank/DDBJ whole genome shotgun (WGS) entry which is preliminary data.</text>
</comment>
<proteinExistence type="predicted"/>
<feature type="chain" id="PRO_5005551034" description="Secreted protein" evidence="2">
    <location>
        <begin position="22"/>
        <end position="198"/>
    </location>
</feature>
<name>A0A0L0W2I7_9BASI</name>
<feature type="signal peptide" evidence="2">
    <location>
        <begin position="1"/>
        <end position="21"/>
    </location>
</feature>
<dbReference type="EMBL" id="AJIL01000006">
    <property type="protein sequence ID" value="KNF05692.1"/>
    <property type="molecule type" value="Genomic_DNA"/>
</dbReference>
<feature type="region of interest" description="Disordered" evidence="1">
    <location>
        <begin position="154"/>
        <end position="185"/>
    </location>
</feature>
<protein>
    <recommendedName>
        <fullName evidence="5">Secreted protein</fullName>
    </recommendedName>
</protein>
<feature type="compositionally biased region" description="Polar residues" evidence="1">
    <location>
        <begin position="154"/>
        <end position="165"/>
    </location>
</feature>
<evidence type="ECO:0000256" key="2">
    <source>
        <dbReference type="SAM" id="SignalP"/>
    </source>
</evidence>
<reference evidence="4" key="1">
    <citation type="submission" date="2014-03" db="EMBL/GenBank/DDBJ databases">
        <title>The Genome Sequence of Puccinia striiformis f. sp. tritici PST-78.</title>
        <authorList>
            <consortium name="The Broad Institute Genome Sequencing Platform"/>
            <person name="Cuomo C."/>
            <person name="Hulbert S."/>
            <person name="Chen X."/>
            <person name="Walker B."/>
            <person name="Young S.K."/>
            <person name="Zeng Q."/>
            <person name="Gargeya S."/>
            <person name="Fitzgerald M."/>
            <person name="Haas B."/>
            <person name="Abouelleil A."/>
            <person name="Alvarado L."/>
            <person name="Arachchi H.M."/>
            <person name="Berlin A.M."/>
            <person name="Chapman S.B."/>
            <person name="Goldberg J."/>
            <person name="Griggs A."/>
            <person name="Gujja S."/>
            <person name="Hansen M."/>
            <person name="Howarth C."/>
            <person name="Imamovic A."/>
            <person name="Larimer J."/>
            <person name="McCowan C."/>
            <person name="Montmayeur A."/>
            <person name="Murphy C."/>
            <person name="Neiman D."/>
            <person name="Pearson M."/>
            <person name="Priest M."/>
            <person name="Roberts A."/>
            <person name="Saif S."/>
            <person name="Shea T."/>
            <person name="Sisk P."/>
            <person name="Sykes S."/>
            <person name="Wortman J."/>
            <person name="Nusbaum C."/>
            <person name="Birren B."/>
        </authorList>
    </citation>
    <scope>NUCLEOTIDE SEQUENCE [LARGE SCALE GENOMIC DNA]</scope>
    <source>
        <strain evidence="4">race PST-78</strain>
    </source>
</reference>
<accession>A0A0L0W2I7</accession>
<sequence length="198" mass="22410">MRSLILLIPTIGMLITSMTHAELGSTIREVRLAGDDETYTMVNLIGHTLGPDNPEQGQISLNIHPAGAREEYMYSKIENHSRFPVRLFSGLGYLEAKEKVVEPRKSDLVMWNPDFPWLLVSSGSRQITEEKFYTVVHKFFDDILGDAMHIDSPQHNGLTASSSDLGQLKRKNSLEGDPVQSTRRVRSRYTFDDKYPVS</sequence>